<organism evidence="13 14">
    <name type="scientific">Wandonia haliotis</name>
    <dbReference type="NCBI Taxonomy" id="574963"/>
    <lineage>
        <taxon>Bacteria</taxon>
        <taxon>Pseudomonadati</taxon>
        <taxon>Bacteroidota</taxon>
        <taxon>Flavobacteriia</taxon>
        <taxon>Flavobacteriales</taxon>
        <taxon>Crocinitomicaceae</taxon>
        <taxon>Wandonia</taxon>
    </lineage>
</organism>
<keyword evidence="6 11" id="KW-0378">Hydrolase</keyword>
<feature type="transmembrane region" description="Helical" evidence="11">
    <location>
        <begin position="12"/>
        <end position="32"/>
    </location>
</feature>
<reference evidence="14" key="1">
    <citation type="journal article" date="2019" name="Int. J. Syst. Evol. Microbiol.">
        <title>The Global Catalogue of Microorganisms (GCM) 10K type strain sequencing project: providing services to taxonomists for standard genome sequencing and annotation.</title>
        <authorList>
            <consortium name="The Broad Institute Genomics Platform"/>
            <consortium name="The Broad Institute Genome Sequencing Center for Infectious Disease"/>
            <person name="Wu L."/>
            <person name="Ma J."/>
        </authorList>
    </citation>
    <scope>NUCLEOTIDE SEQUENCE [LARGE SCALE GENOMIC DNA]</scope>
    <source>
        <strain evidence="14">JCM 16083</strain>
    </source>
</reference>
<comment type="caution">
    <text evidence="13">The sequence shown here is derived from an EMBL/GenBank/DDBJ whole genome shotgun (WGS) entry which is preliminary data.</text>
</comment>
<protein>
    <recommendedName>
        <fullName evidence="11">Zinc metalloprotease</fullName>
        <ecNumber evidence="11">3.4.24.-</ecNumber>
    </recommendedName>
</protein>
<evidence type="ECO:0000256" key="1">
    <source>
        <dbReference type="ARBA" id="ARBA00001947"/>
    </source>
</evidence>
<comment type="cofactor">
    <cofactor evidence="1 11">
        <name>Zn(2+)</name>
        <dbReference type="ChEBI" id="CHEBI:29105"/>
    </cofactor>
</comment>
<dbReference type="PANTHER" id="PTHR42837">
    <property type="entry name" value="REGULATOR OF SIGMA-E PROTEASE RSEP"/>
    <property type="match status" value="1"/>
</dbReference>
<evidence type="ECO:0000256" key="7">
    <source>
        <dbReference type="ARBA" id="ARBA00022833"/>
    </source>
</evidence>
<evidence type="ECO:0000256" key="6">
    <source>
        <dbReference type="ARBA" id="ARBA00022801"/>
    </source>
</evidence>
<dbReference type="EMBL" id="BAAAFH010000022">
    <property type="protein sequence ID" value="GAA0876947.1"/>
    <property type="molecule type" value="Genomic_DNA"/>
</dbReference>
<dbReference type="Pfam" id="PF02163">
    <property type="entry name" value="Peptidase_M50"/>
    <property type="match status" value="1"/>
</dbReference>
<accession>A0ABP3YBB6</accession>
<evidence type="ECO:0000313" key="14">
    <source>
        <dbReference type="Proteomes" id="UP001501126"/>
    </source>
</evidence>
<evidence type="ECO:0000256" key="4">
    <source>
        <dbReference type="ARBA" id="ARBA00022670"/>
    </source>
</evidence>
<evidence type="ECO:0000256" key="9">
    <source>
        <dbReference type="ARBA" id="ARBA00023049"/>
    </source>
</evidence>
<gene>
    <name evidence="13" type="primary">rseP</name>
    <name evidence="13" type="ORF">GCM10009118_33570</name>
</gene>
<name>A0ABP3YBB6_9FLAO</name>
<dbReference type="InterPro" id="IPR001478">
    <property type="entry name" value="PDZ"/>
</dbReference>
<dbReference type="PANTHER" id="PTHR42837:SF2">
    <property type="entry name" value="MEMBRANE METALLOPROTEASE ARASP2, CHLOROPLASTIC-RELATED"/>
    <property type="match status" value="1"/>
</dbReference>
<keyword evidence="7 11" id="KW-0862">Zinc</keyword>
<dbReference type="InterPro" id="IPR008915">
    <property type="entry name" value="Peptidase_M50"/>
</dbReference>
<feature type="domain" description="PDZ" evidence="12">
    <location>
        <begin position="173"/>
        <end position="278"/>
    </location>
</feature>
<feature type="transmembrane region" description="Helical" evidence="11">
    <location>
        <begin position="407"/>
        <end position="426"/>
    </location>
</feature>
<evidence type="ECO:0000256" key="8">
    <source>
        <dbReference type="ARBA" id="ARBA00022989"/>
    </source>
</evidence>
<dbReference type="Proteomes" id="UP001501126">
    <property type="component" value="Unassembled WGS sequence"/>
</dbReference>
<dbReference type="CDD" id="cd06163">
    <property type="entry name" value="S2P-M50_PDZ_RseP-like"/>
    <property type="match status" value="1"/>
</dbReference>
<evidence type="ECO:0000313" key="13">
    <source>
        <dbReference type="EMBL" id="GAA0876947.1"/>
    </source>
</evidence>
<feature type="transmembrane region" description="Helical" evidence="11">
    <location>
        <begin position="103"/>
        <end position="128"/>
    </location>
</feature>
<comment type="similarity">
    <text evidence="3 11">Belongs to the peptidase M50B family.</text>
</comment>
<proteinExistence type="inferred from homology"/>
<keyword evidence="14" id="KW-1185">Reference proteome</keyword>
<dbReference type="NCBIfam" id="TIGR00054">
    <property type="entry name" value="RIP metalloprotease RseP"/>
    <property type="match status" value="1"/>
</dbReference>
<keyword evidence="5 11" id="KW-0812">Transmembrane</keyword>
<sequence>MEFWIKAGQLVLSLSILIVLHELGHFIPARWFKTRVEKFYLFFDPGFSLFKKKIGETEWGIGWLPLGGYVKIAGMIDESMDTKQLEKPAQPWEFRSKPAWQRLIIMIGGVTVNLILGFLIYMMVLWVWGREYVTMDAAPYGVHVQQELKQYGFQDGDIILSAEGKPVEDLRELNVGILLRGYREIEVQHSSGDKETITLPEDIDYTLFQKDAFPAFSIRSHFSVDSVLPVTPASNAGMMQGDSIISINGEPVVFFQDFTNQLRELKGEKVDLVVWRNNTAVTLTPEIDTLGKLGFSALQHIETTQIDYTFGQALASGFSYGYWTLHDYVAQLKFIFTKKGASSLGGFGAIGNMFSPTWNWQSFWLNTAFISIVLAFMNILPIPALDGGHVMFLLYEMITGREPNKKVLEYAQMIGIILLLGLLLYANGNDIFRFFFK</sequence>
<dbReference type="InterPro" id="IPR004387">
    <property type="entry name" value="Pept_M50_Zn"/>
</dbReference>
<keyword evidence="4" id="KW-0645">Protease</keyword>
<dbReference type="InterPro" id="IPR036034">
    <property type="entry name" value="PDZ_sf"/>
</dbReference>
<dbReference type="RefSeq" id="WP_343790818.1">
    <property type="nucleotide sequence ID" value="NZ_BAAAFH010000022.1"/>
</dbReference>
<dbReference type="EC" id="3.4.24.-" evidence="11"/>
<evidence type="ECO:0000256" key="2">
    <source>
        <dbReference type="ARBA" id="ARBA00004141"/>
    </source>
</evidence>
<keyword evidence="8 11" id="KW-1133">Transmembrane helix</keyword>
<feature type="transmembrane region" description="Helical" evidence="11">
    <location>
        <begin position="363"/>
        <end position="395"/>
    </location>
</feature>
<evidence type="ECO:0000256" key="5">
    <source>
        <dbReference type="ARBA" id="ARBA00022692"/>
    </source>
</evidence>
<evidence type="ECO:0000256" key="10">
    <source>
        <dbReference type="ARBA" id="ARBA00023136"/>
    </source>
</evidence>
<dbReference type="Gene3D" id="2.30.42.10">
    <property type="match status" value="1"/>
</dbReference>
<keyword evidence="9 11" id="KW-0482">Metalloprotease</keyword>
<evidence type="ECO:0000256" key="3">
    <source>
        <dbReference type="ARBA" id="ARBA00007931"/>
    </source>
</evidence>
<evidence type="ECO:0000256" key="11">
    <source>
        <dbReference type="RuleBase" id="RU362031"/>
    </source>
</evidence>
<keyword evidence="10 11" id="KW-0472">Membrane</keyword>
<comment type="subcellular location">
    <subcellularLocation>
        <location evidence="2">Membrane</location>
        <topology evidence="2">Multi-pass membrane protein</topology>
    </subcellularLocation>
</comment>
<dbReference type="SUPFAM" id="SSF50156">
    <property type="entry name" value="PDZ domain-like"/>
    <property type="match status" value="2"/>
</dbReference>
<evidence type="ECO:0000259" key="12">
    <source>
        <dbReference type="SMART" id="SM00228"/>
    </source>
</evidence>
<dbReference type="SMART" id="SM00228">
    <property type="entry name" value="PDZ"/>
    <property type="match status" value="1"/>
</dbReference>
<keyword evidence="11" id="KW-0479">Metal-binding</keyword>
<dbReference type="GO" id="GO:0008237">
    <property type="term" value="F:metallopeptidase activity"/>
    <property type="evidence" value="ECO:0007669"/>
    <property type="project" value="UniProtKB-KW"/>
</dbReference>